<evidence type="ECO:0000313" key="3">
    <source>
        <dbReference type="EMBL" id="RVW21059.1"/>
    </source>
</evidence>
<comment type="caution">
    <text evidence="3">The sequence shown here is derived from an EMBL/GenBank/DDBJ whole genome shotgun (WGS) entry which is preliminary data.</text>
</comment>
<evidence type="ECO:0000256" key="2">
    <source>
        <dbReference type="SAM" id="MobiDB-lite"/>
    </source>
</evidence>
<feature type="region of interest" description="Disordered" evidence="2">
    <location>
        <begin position="481"/>
        <end position="538"/>
    </location>
</feature>
<evidence type="ECO:0000313" key="4">
    <source>
        <dbReference type="Proteomes" id="UP000288805"/>
    </source>
</evidence>
<protein>
    <submittedName>
        <fullName evidence="3">Uncharacterized protein</fullName>
    </submittedName>
</protein>
<feature type="region of interest" description="Disordered" evidence="2">
    <location>
        <begin position="358"/>
        <end position="379"/>
    </location>
</feature>
<proteinExistence type="predicted"/>
<evidence type="ECO:0000256" key="1">
    <source>
        <dbReference type="SAM" id="Coils"/>
    </source>
</evidence>
<gene>
    <name evidence="3" type="ORF">CK203_107523</name>
</gene>
<reference evidence="3 4" key="1">
    <citation type="journal article" date="2018" name="PLoS Genet.">
        <title>Population sequencing reveals clonal diversity and ancestral inbreeding in the grapevine cultivar Chardonnay.</title>
        <authorList>
            <person name="Roach M.J."/>
            <person name="Johnson D.L."/>
            <person name="Bohlmann J."/>
            <person name="van Vuuren H.J."/>
            <person name="Jones S.J."/>
            <person name="Pretorius I.S."/>
            <person name="Schmidt S.A."/>
            <person name="Borneman A.R."/>
        </authorList>
    </citation>
    <scope>NUCLEOTIDE SEQUENCE [LARGE SCALE GENOMIC DNA]</scope>
    <source>
        <strain evidence="4">cv. Chardonnay</strain>
        <tissue evidence="3">Leaf</tissue>
    </source>
</reference>
<name>A0A438CD23_VITVI</name>
<organism evidence="3 4">
    <name type="scientific">Vitis vinifera</name>
    <name type="common">Grape</name>
    <dbReference type="NCBI Taxonomy" id="29760"/>
    <lineage>
        <taxon>Eukaryota</taxon>
        <taxon>Viridiplantae</taxon>
        <taxon>Streptophyta</taxon>
        <taxon>Embryophyta</taxon>
        <taxon>Tracheophyta</taxon>
        <taxon>Spermatophyta</taxon>
        <taxon>Magnoliopsida</taxon>
        <taxon>eudicotyledons</taxon>
        <taxon>Gunneridae</taxon>
        <taxon>Pentapetalae</taxon>
        <taxon>rosids</taxon>
        <taxon>Vitales</taxon>
        <taxon>Vitaceae</taxon>
        <taxon>Viteae</taxon>
        <taxon>Vitis</taxon>
    </lineage>
</organism>
<feature type="coiled-coil region" evidence="1">
    <location>
        <begin position="612"/>
        <end position="738"/>
    </location>
</feature>
<sequence>MICIVNWKSRVLRPCVPMIHVAAKWTHVFNQDRFLVQSSLQKMSGQGVRTHPPIVCQPCLERLSSWPFSRAFSSAFCVPSPVSEGFCCPLAPFVGCRSFFGVESRVRMEMLVMLGSVQSHSKKCLRKRTLLRLAREQSGKDASGEVHAEKSVDKLNVREFCERFCIPNGVSVQLVDGEAVSIEKSADNAIYFTKEQFNAGLRLGADGVQHSEYAVQLGPFTAGGRSQGHVLVRGVWDGLLEHPERPFSPNRSLALPGKAALWGTDKRGRVVGWVEKASFDRLNKLFEITTAERHHHTLFTARNLLAVVREPQAYVTNILPRKLPKKVVPGEHFVLKRSPILHGAPIKGIVIRSPALSGLPSTSSDSIRVPGPNRSGPSMPAAERLALLAEEATSVYQPGSPHPDTDVAGASCAETLPPTVPPMEEMGVERQGLPPCELSSLALVPVKGLAAGRSRPARDLRSGISGRLQDRLLETIEVSCSSAQEDHPEESETEMAEENPTDPVPVLDEGSPEEIQSAVNDGGPDPGEESHYNALSGGSPVDDAACTFTSPFSYAELEEMLKRIPPGSDVALPSMKMFEAAEMLVSGIRDMVQQRDLFSDLLRISDHMKAFVSQLMSGEEELRSRLEQAEASLSAARRAFEESVESLKRSQDDNEALRIELAEAKRREEATEARLHEAEDETAQLRGEVRQLRTKVSIEKKQKEDSQLRLSAQKEELKAEFATQREELEMEYQKQVDEMYLFGYRCCMKKHGIKRDVPSIPPGEEEKLRRKPSQ</sequence>
<accession>A0A438CD23</accession>
<feature type="compositionally biased region" description="Acidic residues" evidence="2">
    <location>
        <begin position="487"/>
        <end position="500"/>
    </location>
</feature>
<dbReference type="Proteomes" id="UP000288805">
    <property type="component" value="Unassembled WGS sequence"/>
</dbReference>
<dbReference type="EMBL" id="QGNW01002316">
    <property type="protein sequence ID" value="RVW21059.1"/>
    <property type="molecule type" value="Genomic_DNA"/>
</dbReference>
<feature type="region of interest" description="Disordered" evidence="2">
    <location>
        <begin position="753"/>
        <end position="774"/>
    </location>
</feature>
<dbReference type="AlphaFoldDB" id="A0A438CD23"/>
<keyword evidence="1" id="KW-0175">Coiled coil</keyword>